<keyword evidence="4" id="KW-1185">Reference proteome</keyword>
<dbReference type="OrthoDB" id="127349at2759"/>
<comment type="caution">
    <text evidence="3">The sequence shown here is derived from an EMBL/GenBank/DDBJ whole genome shotgun (WGS) entry which is preliminary data.</text>
</comment>
<sequence length="209" mass="21114">MKTSTISVIAVLSATVGAVSAADPDCDLAAIEGSLLANGTKWHDSCTGATGYDVFQSASLPTNAQAKQIFQNRDCVNYLNQLNQQANSKIQCTTHVGDQTVNFGELLTAFLTGKNGNKTKEATVGSDSESGSVELSLSGSGSESESASDSSSESASGSSALKKKKNGSASSSGSADQRKDDSDIKKSGASAATISAIAAVATVALSFAL</sequence>
<gene>
    <name evidence="3" type="ORF">PHYBOEH_005800</name>
</gene>
<name>A0A8T1X3A1_9STRA</name>
<dbReference type="EMBL" id="JAGDFL010000030">
    <property type="protein sequence ID" value="KAG7400425.1"/>
    <property type="molecule type" value="Genomic_DNA"/>
</dbReference>
<accession>A0A8T1X3A1</accession>
<dbReference type="AlphaFoldDB" id="A0A8T1X3A1"/>
<dbReference type="InterPro" id="IPR002200">
    <property type="entry name" value="Elicitin"/>
</dbReference>
<keyword evidence="2" id="KW-0732">Signal</keyword>
<dbReference type="SMART" id="SM01187">
    <property type="entry name" value="Elicitin"/>
    <property type="match status" value="1"/>
</dbReference>
<feature type="compositionally biased region" description="Low complexity" evidence="1">
    <location>
        <begin position="125"/>
        <end position="160"/>
    </location>
</feature>
<proteinExistence type="predicted"/>
<dbReference type="Pfam" id="PF00964">
    <property type="entry name" value="Elicitin"/>
    <property type="match status" value="1"/>
</dbReference>
<evidence type="ECO:0000313" key="3">
    <source>
        <dbReference type="EMBL" id="KAG7400425.1"/>
    </source>
</evidence>
<evidence type="ECO:0000256" key="2">
    <source>
        <dbReference type="SAM" id="SignalP"/>
    </source>
</evidence>
<protein>
    <recommendedName>
        <fullName evidence="5">Elicitin</fullName>
    </recommendedName>
</protein>
<feature type="compositionally biased region" description="Basic and acidic residues" evidence="1">
    <location>
        <begin position="176"/>
        <end position="186"/>
    </location>
</feature>
<evidence type="ECO:0000256" key="1">
    <source>
        <dbReference type="SAM" id="MobiDB-lite"/>
    </source>
</evidence>
<feature type="region of interest" description="Disordered" evidence="1">
    <location>
        <begin position="119"/>
        <end position="186"/>
    </location>
</feature>
<feature type="signal peptide" evidence="2">
    <location>
        <begin position="1"/>
        <end position="21"/>
    </location>
</feature>
<evidence type="ECO:0008006" key="5">
    <source>
        <dbReference type="Google" id="ProtNLM"/>
    </source>
</evidence>
<feature type="chain" id="PRO_5035757834" description="Elicitin" evidence="2">
    <location>
        <begin position="22"/>
        <end position="209"/>
    </location>
</feature>
<dbReference type="Proteomes" id="UP000693981">
    <property type="component" value="Unassembled WGS sequence"/>
</dbReference>
<reference evidence="3" key="1">
    <citation type="submission" date="2021-02" db="EMBL/GenBank/DDBJ databases">
        <authorList>
            <person name="Palmer J.M."/>
        </authorList>
    </citation>
    <scope>NUCLEOTIDE SEQUENCE</scope>
    <source>
        <strain evidence="3">SCRP23</strain>
    </source>
</reference>
<organism evidence="3 4">
    <name type="scientific">Phytophthora boehmeriae</name>
    <dbReference type="NCBI Taxonomy" id="109152"/>
    <lineage>
        <taxon>Eukaryota</taxon>
        <taxon>Sar</taxon>
        <taxon>Stramenopiles</taxon>
        <taxon>Oomycota</taxon>
        <taxon>Peronosporomycetes</taxon>
        <taxon>Peronosporales</taxon>
        <taxon>Peronosporaceae</taxon>
        <taxon>Phytophthora</taxon>
    </lineage>
</organism>
<dbReference type="GO" id="GO:0005576">
    <property type="term" value="C:extracellular region"/>
    <property type="evidence" value="ECO:0007669"/>
    <property type="project" value="InterPro"/>
</dbReference>
<evidence type="ECO:0000313" key="4">
    <source>
        <dbReference type="Proteomes" id="UP000693981"/>
    </source>
</evidence>